<dbReference type="EMBL" id="KQ971372">
    <property type="protein sequence ID" value="EFA10767.2"/>
    <property type="molecule type" value="Genomic_DNA"/>
</dbReference>
<proteinExistence type="inferred from homology"/>
<dbReference type="GO" id="GO:0006915">
    <property type="term" value="P:apoptotic process"/>
    <property type="evidence" value="ECO:0000318"/>
    <property type="project" value="GO_Central"/>
</dbReference>
<dbReference type="CDD" id="cd00032">
    <property type="entry name" value="CASc"/>
    <property type="match status" value="1"/>
</dbReference>
<evidence type="ECO:0000259" key="7">
    <source>
        <dbReference type="PROSITE" id="PS50207"/>
    </source>
</evidence>
<dbReference type="PROSITE" id="PS50207">
    <property type="entry name" value="CASPASE_P10"/>
    <property type="match status" value="1"/>
</dbReference>
<dbReference type="GO" id="GO:0043525">
    <property type="term" value="P:positive regulation of neuron apoptotic process"/>
    <property type="evidence" value="ECO:0000318"/>
    <property type="project" value="GO_Central"/>
</dbReference>
<reference evidence="9 10" key="1">
    <citation type="journal article" date="2008" name="Nature">
        <title>The genome of the model beetle and pest Tribolium castaneum.</title>
        <authorList>
            <consortium name="Tribolium Genome Sequencing Consortium"/>
            <person name="Richards S."/>
            <person name="Gibbs R.A."/>
            <person name="Weinstock G.M."/>
            <person name="Brown S.J."/>
            <person name="Denell R."/>
            <person name="Beeman R.W."/>
            <person name="Gibbs R."/>
            <person name="Beeman R.W."/>
            <person name="Brown S.J."/>
            <person name="Bucher G."/>
            <person name="Friedrich M."/>
            <person name="Grimmelikhuijzen C.J."/>
            <person name="Klingler M."/>
            <person name="Lorenzen M."/>
            <person name="Richards S."/>
            <person name="Roth S."/>
            <person name="Schroder R."/>
            <person name="Tautz D."/>
            <person name="Zdobnov E.M."/>
            <person name="Muzny D."/>
            <person name="Gibbs R.A."/>
            <person name="Weinstock G.M."/>
            <person name="Attaway T."/>
            <person name="Bell S."/>
            <person name="Buhay C.J."/>
            <person name="Chandrabose M.N."/>
            <person name="Chavez D."/>
            <person name="Clerk-Blankenburg K.P."/>
            <person name="Cree A."/>
            <person name="Dao M."/>
            <person name="Davis C."/>
            <person name="Chacko J."/>
            <person name="Dinh H."/>
            <person name="Dugan-Rocha S."/>
            <person name="Fowler G."/>
            <person name="Garner T.T."/>
            <person name="Garnes J."/>
            <person name="Gnirke A."/>
            <person name="Hawes A."/>
            <person name="Hernandez J."/>
            <person name="Hines S."/>
            <person name="Holder M."/>
            <person name="Hume J."/>
            <person name="Jhangiani S.N."/>
            <person name="Joshi V."/>
            <person name="Khan Z.M."/>
            <person name="Jackson L."/>
            <person name="Kovar C."/>
            <person name="Kowis A."/>
            <person name="Lee S."/>
            <person name="Lewis L.R."/>
            <person name="Margolis J."/>
            <person name="Morgan M."/>
            <person name="Nazareth L.V."/>
            <person name="Nguyen N."/>
            <person name="Okwuonu G."/>
            <person name="Parker D."/>
            <person name="Richards S."/>
            <person name="Ruiz S.J."/>
            <person name="Santibanez J."/>
            <person name="Savard J."/>
            <person name="Scherer S.E."/>
            <person name="Schneider B."/>
            <person name="Sodergren E."/>
            <person name="Tautz D."/>
            <person name="Vattahil S."/>
            <person name="Villasana D."/>
            <person name="White C.S."/>
            <person name="Wright R."/>
            <person name="Park Y."/>
            <person name="Beeman R.W."/>
            <person name="Lord J."/>
            <person name="Oppert B."/>
            <person name="Lorenzen M."/>
            <person name="Brown S."/>
            <person name="Wang L."/>
            <person name="Savard J."/>
            <person name="Tautz D."/>
            <person name="Richards S."/>
            <person name="Weinstock G."/>
            <person name="Gibbs R.A."/>
            <person name="Liu Y."/>
            <person name="Worley K."/>
            <person name="Weinstock G."/>
            <person name="Elsik C.G."/>
            <person name="Reese J.T."/>
            <person name="Elhaik E."/>
            <person name="Landan G."/>
            <person name="Graur D."/>
            <person name="Arensburger P."/>
            <person name="Atkinson P."/>
            <person name="Beeman R.W."/>
            <person name="Beidler J."/>
            <person name="Brown S.J."/>
            <person name="Demuth J.P."/>
            <person name="Drury D.W."/>
            <person name="Du Y.Z."/>
            <person name="Fujiwara H."/>
            <person name="Lorenzen M."/>
            <person name="Maselli V."/>
            <person name="Osanai M."/>
            <person name="Park Y."/>
            <person name="Robertson H.M."/>
            <person name="Tu Z."/>
            <person name="Wang J.J."/>
            <person name="Wang S."/>
            <person name="Richards S."/>
            <person name="Song H."/>
            <person name="Zhang L."/>
            <person name="Sodergren E."/>
            <person name="Werner D."/>
            <person name="Stanke M."/>
            <person name="Morgenstern B."/>
            <person name="Solovyev V."/>
            <person name="Kosarev P."/>
            <person name="Brown G."/>
            <person name="Chen H.C."/>
            <person name="Ermolaeva O."/>
            <person name="Hlavina W."/>
            <person name="Kapustin Y."/>
            <person name="Kiryutin B."/>
            <person name="Kitts P."/>
            <person name="Maglott D."/>
            <person name="Pruitt K."/>
            <person name="Sapojnikov V."/>
            <person name="Souvorov A."/>
            <person name="Mackey A.J."/>
            <person name="Waterhouse R.M."/>
            <person name="Wyder S."/>
            <person name="Zdobnov E.M."/>
            <person name="Zdobnov E.M."/>
            <person name="Wyder S."/>
            <person name="Kriventseva E.V."/>
            <person name="Kadowaki T."/>
            <person name="Bork P."/>
            <person name="Aranda M."/>
            <person name="Bao R."/>
            <person name="Beermann A."/>
            <person name="Berns N."/>
            <person name="Bolognesi R."/>
            <person name="Bonneton F."/>
            <person name="Bopp D."/>
            <person name="Brown S.J."/>
            <person name="Bucher G."/>
            <person name="Butts T."/>
            <person name="Chaumot A."/>
            <person name="Denell R.E."/>
            <person name="Ferrier D.E."/>
            <person name="Friedrich M."/>
            <person name="Gordon C.M."/>
            <person name="Jindra M."/>
            <person name="Klingler M."/>
            <person name="Lan Q."/>
            <person name="Lattorff H.M."/>
            <person name="Laudet V."/>
            <person name="von Levetsow C."/>
            <person name="Liu Z."/>
            <person name="Lutz R."/>
            <person name="Lynch J.A."/>
            <person name="da Fonseca R.N."/>
            <person name="Posnien N."/>
            <person name="Reuter R."/>
            <person name="Roth S."/>
            <person name="Savard J."/>
            <person name="Schinko J.B."/>
            <person name="Schmitt C."/>
            <person name="Schoppmeier M."/>
            <person name="Schroder R."/>
            <person name="Shippy T.D."/>
            <person name="Simonnet F."/>
            <person name="Marques-Souza H."/>
            <person name="Tautz D."/>
            <person name="Tomoyasu Y."/>
            <person name="Trauner J."/>
            <person name="Van der Zee M."/>
            <person name="Vervoort M."/>
            <person name="Wittkopp N."/>
            <person name="Wimmer E.A."/>
            <person name="Yang X."/>
            <person name="Jones A.K."/>
            <person name="Sattelle D.B."/>
            <person name="Ebert P.R."/>
            <person name="Nelson D."/>
            <person name="Scott J.G."/>
            <person name="Beeman R.W."/>
            <person name="Muthukrishnan S."/>
            <person name="Kramer K.J."/>
            <person name="Arakane Y."/>
            <person name="Beeman R.W."/>
            <person name="Zhu Q."/>
            <person name="Hogenkamp D."/>
            <person name="Dixit R."/>
            <person name="Oppert B."/>
            <person name="Jiang H."/>
            <person name="Zou Z."/>
            <person name="Marshall J."/>
            <person name="Elpidina E."/>
            <person name="Vinokurov K."/>
            <person name="Oppert C."/>
            <person name="Zou Z."/>
            <person name="Evans J."/>
            <person name="Lu Z."/>
            <person name="Zhao P."/>
            <person name="Sumathipala N."/>
            <person name="Altincicek B."/>
            <person name="Vilcinskas A."/>
            <person name="Williams M."/>
            <person name="Hultmark D."/>
            <person name="Hetru C."/>
            <person name="Jiang H."/>
            <person name="Grimmelikhuijzen C.J."/>
            <person name="Hauser F."/>
            <person name="Cazzamali G."/>
            <person name="Williamson M."/>
            <person name="Park Y."/>
            <person name="Li B."/>
            <person name="Tanaka Y."/>
            <person name="Predel R."/>
            <person name="Neupert S."/>
            <person name="Schachtner J."/>
            <person name="Verleyen P."/>
            <person name="Raible F."/>
            <person name="Bork P."/>
            <person name="Friedrich M."/>
            <person name="Walden K.K."/>
            <person name="Robertson H.M."/>
            <person name="Angeli S."/>
            <person name="Foret S."/>
            <person name="Bucher G."/>
            <person name="Schuetz S."/>
            <person name="Maleszka R."/>
            <person name="Wimmer E.A."/>
            <person name="Beeman R.W."/>
            <person name="Lorenzen M."/>
            <person name="Tomoyasu Y."/>
            <person name="Miller S.C."/>
            <person name="Grossmann D."/>
            <person name="Bucher G."/>
        </authorList>
    </citation>
    <scope>NUCLEOTIDE SEQUENCE [LARGE SCALE GENOMIC DNA]</scope>
    <source>
        <strain evidence="9 10">Georgia GA2</strain>
    </source>
</reference>
<evidence type="ECO:0000256" key="1">
    <source>
        <dbReference type="ARBA" id="ARBA00010134"/>
    </source>
</evidence>
<dbReference type="InterPro" id="IPR029030">
    <property type="entry name" value="Caspase-like_dom_sf"/>
</dbReference>
<evidence type="ECO:0000313" key="10">
    <source>
        <dbReference type="Proteomes" id="UP000007266"/>
    </source>
</evidence>
<comment type="similarity">
    <text evidence="1 5">Belongs to the peptidase C14A family.</text>
</comment>
<evidence type="ECO:0000256" key="5">
    <source>
        <dbReference type="RuleBase" id="RU003971"/>
    </source>
</evidence>
<keyword evidence="2" id="KW-0645">Protease</keyword>
<reference evidence="9 10" key="2">
    <citation type="journal article" date="2010" name="Nucleic Acids Res.">
        <title>BeetleBase in 2010: revisions to provide comprehensive genomic information for Tribolium castaneum.</title>
        <authorList>
            <person name="Kim H.S."/>
            <person name="Murphy T."/>
            <person name="Xia J."/>
            <person name="Caragea D."/>
            <person name="Park Y."/>
            <person name="Beeman R.W."/>
            <person name="Lorenzen M.D."/>
            <person name="Butcher S."/>
            <person name="Manak J.R."/>
            <person name="Brown S.J."/>
        </authorList>
    </citation>
    <scope>GENOME REANNOTATION</scope>
    <source>
        <strain evidence="9 10">Georgia GA2</strain>
    </source>
</reference>
<dbReference type="GO" id="GO:0004197">
    <property type="term" value="F:cysteine-type endopeptidase activity"/>
    <property type="evidence" value="ECO:0000318"/>
    <property type="project" value="GO_Central"/>
</dbReference>
<sequence>MWSKKNNEKDEKTVGRTTQTQVTRTSQTVTIRTIAQHSQTISVRNNNGSIQSSTSLLPLNLNSSSHLPLPNARARSSSTSYAVDAKPINVNYRSPYQAYSSNNYLPSTLGASNFNRNSPVYSSYQPPRPQTALPPVLPGTVQPKPETASKDKKLVVKKTGKFYDGACAIPTYATHSKHRGEVLIINNIMFKEKGYRHGAKADHENLKSVFKQMGFKVTFERDLRASSMASAIKSFSQKSSLKTADIAVVVIMSHGTRSETIMDTEVFGLDDKSLLVEDILSHFNEDNCKSMKGKPKIFIFQCCRGDNEQFLQSDAIRTTQKASVLADALIAYSTLPGFVSHRDPQSGTWYISTLCEVFCQHAHEYHVEDLLKMVDVKLTTFASGRVRQTTHYESRGFKRCYLHPV</sequence>
<dbReference type="SUPFAM" id="SSF52129">
    <property type="entry name" value="Caspase-like"/>
    <property type="match status" value="1"/>
</dbReference>
<dbReference type="PRINTS" id="PR00376">
    <property type="entry name" value="IL1BCENZYME"/>
</dbReference>
<dbReference type="GO" id="GO:0008047">
    <property type="term" value="F:enzyme activator activity"/>
    <property type="evidence" value="ECO:0000318"/>
    <property type="project" value="GO_Central"/>
</dbReference>
<dbReference type="MEROPS" id="C14.019"/>
<dbReference type="PROSITE" id="PS50208">
    <property type="entry name" value="CASPASE_P20"/>
    <property type="match status" value="1"/>
</dbReference>
<evidence type="ECO:0000313" key="9">
    <source>
        <dbReference type="EMBL" id="EFA10767.2"/>
    </source>
</evidence>
<dbReference type="InterPro" id="IPR002398">
    <property type="entry name" value="Pept_C14"/>
</dbReference>
<keyword evidence="10" id="KW-1185">Reference proteome</keyword>
<dbReference type="PANTHER" id="PTHR47901:SF8">
    <property type="entry name" value="CASPASE-3"/>
    <property type="match status" value="1"/>
</dbReference>
<feature type="compositionally biased region" description="Basic and acidic residues" evidence="6">
    <location>
        <begin position="1"/>
        <end position="14"/>
    </location>
</feature>
<evidence type="ECO:0000259" key="8">
    <source>
        <dbReference type="PROSITE" id="PS50208"/>
    </source>
</evidence>
<dbReference type="AlphaFoldDB" id="D6X3B4"/>
<feature type="compositionally biased region" description="Low complexity" evidence="6">
    <location>
        <begin position="15"/>
        <end position="25"/>
    </location>
</feature>
<dbReference type="GO" id="GO:0005737">
    <property type="term" value="C:cytoplasm"/>
    <property type="evidence" value="ECO:0000318"/>
    <property type="project" value="GO_Central"/>
</dbReference>
<accession>D6X3B4</accession>
<dbReference type="GO" id="GO:0006508">
    <property type="term" value="P:proteolysis"/>
    <property type="evidence" value="ECO:0000318"/>
    <property type="project" value="GO_Central"/>
</dbReference>
<dbReference type="SMART" id="SM00115">
    <property type="entry name" value="CASc"/>
    <property type="match status" value="1"/>
</dbReference>
<dbReference type="FunFam" id="3.40.50.1460:FF:000047">
    <property type="entry name" value="Caspase Nc-like Protein"/>
    <property type="match status" value="1"/>
</dbReference>
<dbReference type="OMA" id="RSETIMD"/>
<evidence type="ECO:0000256" key="6">
    <source>
        <dbReference type="SAM" id="MobiDB-lite"/>
    </source>
</evidence>
<dbReference type="PANTHER" id="PTHR47901">
    <property type="entry name" value="CASPASE RECRUITMENT DOMAIN-CONTAINING PROTEIN 18"/>
    <property type="match status" value="1"/>
</dbReference>
<dbReference type="HOGENOM" id="CLU_710463_0_0_1"/>
<dbReference type="GO" id="GO:0097194">
    <property type="term" value="P:execution phase of apoptosis"/>
    <property type="evidence" value="ECO:0000318"/>
    <property type="project" value="GO_Central"/>
</dbReference>
<dbReference type="KEGG" id="tca:103314273"/>
<feature type="region of interest" description="Disordered" evidence="6">
    <location>
        <begin position="1"/>
        <end position="25"/>
    </location>
</feature>
<dbReference type="Proteomes" id="UP000007266">
    <property type="component" value="Linkage group 9"/>
</dbReference>
<dbReference type="STRING" id="7070.D6X3B4"/>
<organism evidence="9 10">
    <name type="scientific">Tribolium castaneum</name>
    <name type="common">Red flour beetle</name>
    <dbReference type="NCBI Taxonomy" id="7070"/>
    <lineage>
        <taxon>Eukaryota</taxon>
        <taxon>Metazoa</taxon>
        <taxon>Ecdysozoa</taxon>
        <taxon>Arthropoda</taxon>
        <taxon>Hexapoda</taxon>
        <taxon>Insecta</taxon>
        <taxon>Pterygota</taxon>
        <taxon>Neoptera</taxon>
        <taxon>Endopterygota</taxon>
        <taxon>Coleoptera</taxon>
        <taxon>Polyphaga</taxon>
        <taxon>Cucujiformia</taxon>
        <taxon>Tenebrionidae</taxon>
        <taxon>Tenebrionidae incertae sedis</taxon>
        <taxon>Tribolium</taxon>
    </lineage>
</organism>
<dbReference type="InterPro" id="IPR001309">
    <property type="entry name" value="Pept_C14_p20"/>
</dbReference>
<dbReference type="eggNOG" id="KOG3573">
    <property type="taxonomic scope" value="Eukaryota"/>
</dbReference>
<keyword evidence="3" id="KW-0053">Apoptosis</keyword>
<dbReference type="InterPro" id="IPR002138">
    <property type="entry name" value="Pept_C14_p10"/>
</dbReference>
<name>D6X3B4_TRICA</name>
<keyword evidence="4" id="KW-0378">Hydrolase</keyword>
<dbReference type="OrthoDB" id="6097640at2759"/>
<dbReference type="InParanoid" id="D6X3B4"/>
<evidence type="ECO:0000256" key="4">
    <source>
        <dbReference type="ARBA" id="ARBA00022801"/>
    </source>
</evidence>
<dbReference type="Gene3D" id="3.40.50.1460">
    <property type="match status" value="1"/>
</dbReference>
<feature type="domain" description="Caspase family p20" evidence="8">
    <location>
        <begin position="178"/>
        <end position="307"/>
    </location>
</feature>
<feature type="domain" description="Caspase family p10" evidence="7">
    <location>
        <begin position="318"/>
        <end position="404"/>
    </location>
</feature>
<dbReference type="InterPro" id="IPR015917">
    <property type="entry name" value="Pept_C14A"/>
</dbReference>
<dbReference type="Pfam" id="PF00656">
    <property type="entry name" value="Peptidase_C14"/>
    <property type="match status" value="1"/>
</dbReference>
<evidence type="ECO:0000256" key="3">
    <source>
        <dbReference type="ARBA" id="ARBA00022703"/>
    </source>
</evidence>
<dbReference type="InterPro" id="IPR011600">
    <property type="entry name" value="Pept_C14_caspase"/>
</dbReference>
<evidence type="ECO:0000256" key="2">
    <source>
        <dbReference type="ARBA" id="ARBA00022670"/>
    </source>
</evidence>
<gene>
    <name evidence="9" type="primary">AUGUSTUS-3.0.2_12581</name>
    <name evidence="9" type="ORF">TcasGA2_TC012581</name>
</gene>
<protein>
    <submittedName>
        <fullName evidence="9">Caspase Nc-like Protein</fullName>
    </submittedName>
</protein>